<protein>
    <recommendedName>
        <fullName evidence="4">G protein-coupled receptor</fullName>
    </recommendedName>
</protein>
<dbReference type="PANTHER" id="PTHR22943">
    <property type="entry name" value="7-TRANSMEMBRANE DOMAIN RECEPTOR C.ELEGANS"/>
    <property type="match status" value="1"/>
</dbReference>
<evidence type="ECO:0000256" key="1">
    <source>
        <dbReference type="SAM" id="Phobius"/>
    </source>
</evidence>
<feature type="transmembrane region" description="Helical" evidence="1">
    <location>
        <begin position="28"/>
        <end position="46"/>
    </location>
</feature>
<organism evidence="2 3">
    <name type="scientific">Pristionchus entomophagus</name>
    <dbReference type="NCBI Taxonomy" id="358040"/>
    <lineage>
        <taxon>Eukaryota</taxon>
        <taxon>Metazoa</taxon>
        <taxon>Ecdysozoa</taxon>
        <taxon>Nematoda</taxon>
        <taxon>Chromadorea</taxon>
        <taxon>Rhabditida</taxon>
        <taxon>Rhabditina</taxon>
        <taxon>Diplogasteromorpha</taxon>
        <taxon>Diplogasteroidea</taxon>
        <taxon>Neodiplogasteridae</taxon>
        <taxon>Pristionchus</taxon>
    </lineage>
</organism>
<name>A0AAV5TJ38_9BILA</name>
<comment type="caution">
    <text evidence="2">The sequence shown here is derived from an EMBL/GenBank/DDBJ whole genome shotgun (WGS) entry which is preliminary data.</text>
</comment>
<proteinExistence type="predicted"/>
<dbReference type="AlphaFoldDB" id="A0AAV5TJ38"/>
<feature type="transmembrane region" description="Helical" evidence="1">
    <location>
        <begin position="58"/>
        <end position="81"/>
    </location>
</feature>
<accession>A0AAV5TJ38</accession>
<dbReference type="PANTHER" id="PTHR22943:SF248">
    <property type="entry name" value="SEVEN TM RECEPTOR"/>
    <property type="match status" value="1"/>
</dbReference>
<dbReference type="InterPro" id="IPR019428">
    <property type="entry name" value="7TM_GPCR_serpentine_rcpt_Str"/>
</dbReference>
<evidence type="ECO:0008006" key="4">
    <source>
        <dbReference type="Google" id="ProtNLM"/>
    </source>
</evidence>
<evidence type="ECO:0000313" key="2">
    <source>
        <dbReference type="EMBL" id="GMS94301.1"/>
    </source>
</evidence>
<feature type="transmembrane region" description="Helical" evidence="1">
    <location>
        <begin position="136"/>
        <end position="161"/>
    </location>
</feature>
<keyword evidence="1" id="KW-0812">Transmembrane</keyword>
<keyword evidence="1" id="KW-1133">Transmembrane helix</keyword>
<gene>
    <name evidence="2" type="ORF">PENTCL1PPCAC_16476</name>
</gene>
<dbReference type="EMBL" id="BTSX01000004">
    <property type="protein sequence ID" value="GMS94301.1"/>
    <property type="molecule type" value="Genomic_DNA"/>
</dbReference>
<feature type="non-terminal residue" evidence="2">
    <location>
        <position position="1"/>
    </location>
</feature>
<dbReference type="SUPFAM" id="SSF81321">
    <property type="entry name" value="Family A G protein-coupled receptor-like"/>
    <property type="match status" value="1"/>
</dbReference>
<dbReference type="InterPro" id="IPR019423">
    <property type="entry name" value="7TM_GPCR_serpentine_rcpt_Srj"/>
</dbReference>
<evidence type="ECO:0000313" key="3">
    <source>
        <dbReference type="Proteomes" id="UP001432027"/>
    </source>
</evidence>
<dbReference type="Pfam" id="PF10326">
    <property type="entry name" value="7TM_GPCR_Str"/>
    <property type="match status" value="1"/>
</dbReference>
<feature type="non-terminal residue" evidence="2">
    <location>
        <position position="171"/>
    </location>
</feature>
<dbReference type="Proteomes" id="UP001432027">
    <property type="component" value="Unassembled WGS sequence"/>
</dbReference>
<dbReference type="Pfam" id="PF10319">
    <property type="entry name" value="7TM_GPCR_Srj"/>
    <property type="match status" value="1"/>
</dbReference>
<feature type="transmembrane region" description="Helical" evidence="1">
    <location>
        <begin position="101"/>
        <end position="124"/>
    </location>
</feature>
<reference evidence="2" key="1">
    <citation type="submission" date="2023-10" db="EMBL/GenBank/DDBJ databases">
        <title>Genome assembly of Pristionchus species.</title>
        <authorList>
            <person name="Yoshida K."/>
            <person name="Sommer R.J."/>
        </authorList>
    </citation>
    <scope>NUCLEOTIDE SEQUENCE</scope>
    <source>
        <strain evidence="2">RS0144</strain>
    </source>
</reference>
<keyword evidence="1" id="KW-0472">Membrane</keyword>
<sequence length="171" mass="19012">VAGIATNSLFLYLVRRHTRPSLGTYKQLLTVFASFDLFLTLLHLAIEPRDGFEHPRLIVALIVFDIVIFVSIVTAVTLGTLTYIGIRRAQKISKSTANIQFTLLVAVTAQTLVPFLFVYVPYFACLNFPLLGIPAATMVGIGTFLTSCFPAWDAVIVILLMTDYRHAVMRM</sequence>
<keyword evidence="3" id="KW-1185">Reference proteome</keyword>